<keyword evidence="7" id="KW-1185">Reference proteome</keyword>
<dbReference type="InterPro" id="IPR013083">
    <property type="entry name" value="Znf_RING/FYVE/PHD"/>
</dbReference>
<dbReference type="CDD" id="cd11526">
    <property type="entry name" value="SYLF_FYVE"/>
    <property type="match status" value="1"/>
</dbReference>
<dbReference type="OrthoDB" id="443981at2759"/>
<keyword evidence="1" id="KW-0479">Metal-binding</keyword>
<comment type="caution">
    <text evidence="6">The sequence shown here is derived from an EMBL/GenBank/DDBJ whole genome shotgun (WGS) entry which is preliminary data.</text>
</comment>
<keyword evidence="2 4" id="KW-0863">Zinc-finger</keyword>
<dbReference type="InterPro" id="IPR017455">
    <property type="entry name" value="Znf_FYVE-rel"/>
</dbReference>
<dbReference type="AlphaFoldDB" id="A0A1Z5JXA0"/>
<dbReference type="PROSITE" id="PS50178">
    <property type="entry name" value="ZF_FYVE"/>
    <property type="match status" value="1"/>
</dbReference>
<dbReference type="InterPro" id="IPR011011">
    <property type="entry name" value="Znf_FYVE_PHD"/>
</dbReference>
<dbReference type="Pfam" id="PF01363">
    <property type="entry name" value="FYVE"/>
    <property type="match status" value="1"/>
</dbReference>
<organism evidence="6 7">
    <name type="scientific">Fistulifera solaris</name>
    <name type="common">Oleaginous diatom</name>
    <dbReference type="NCBI Taxonomy" id="1519565"/>
    <lineage>
        <taxon>Eukaryota</taxon>
        <taxon>Sar</taxon>
        <taxon>Stramenopiles</taxon>
        <taxon>Ochrophyta</taxon>
        <taxon>Bacillariophyta</taxon>
        <taxon>Bacillariophyceae</taxon>
        <taxon>Bacillariophycidae</taxon>
        <taxon>Naviculales</taxon>
        <taxon>Naviculaceae</taxon>
        <taxon>Fistulifera</taxon>
    </lineage>
</organism>
<dbReference type="Pfam" id="PF04366">
    <property type="entry name" value="Ysc84"/>
    <property type="match status" value="1"/>
</dbReference>
<accession>A0A1Z5JXA0</accession>
<evidence type="ECO:0000256" key="2">
    <source>
        <dbReference type="ARBA" id="ARBA00022771"/>
    </source>
</evidence>
<dbReference type="GO" id="GO:0008270">
    <property type="term" value="F:zinc ion binding"/>
    <property type="evidence" value="ECO:0007669"/>
    <property type="project" value="UniProtKB-KW"/>
</dbReference>
<dbReference type="PANTHER" id="PTHR15629">
    <property type="entry name" value="SH3YL1 PROTEIN"/>
    <property type="match status" value="1"/>
</dbReference>
<protein>
    <recommendedName>
        <fullName evidence="5">FYVE-type domain-containing protein</fullName>
    </recommendedName>
</protein>
<feature type="domain" description="FYVE-type" evidence="5">
    <location>
        <begin position="43"/>
        <end position="156"/>
    </location>
</feature>
<reference evidence="6 7" key="1">
    <citation type="journal article" date="2015" name="Plant Cell">
        <title>Oil accumulation by the oleaginous diatom Fistulifera solaris as revealed by the genome and transcriptome.</title>
        <authorList>
            <person name="Tanaka T."/>
            <person name="Maeda Y."/>
            <person name="Veluchamy A."/>
            <person name="Tanaka M."/>
            <person name="Abida H."/>
            <person name="Marechal E."/>
            <person name="Bowler C."/>
            <person name="Muto M."/>
            <person name="Sunaga Y."/>
            <person name="Tanaka M."/>
            <person name="Yoshino T."/>
            <person name="Taniguchi T."/>
            <person name="Fukuda Y."/>
            <person name="Nemoto M."/>
            <person name="Matsumoto M."/>
            <person name="Wong P.S."/>
            <person name="Aburatani S."/>
            <person name="Fujibuchi W."/>
        </authorList>
    </citation>
    <scope>NUCLEOTIDE SEQUENCE [LARGE SCALE GENOMIC DNA]</scope>
    <source>
        <strain evidence="6 7">JPCC DA0580</strain>
    </source>
</reference>
<proteinExistence type="predicted"/>
<dbReference type="PANTHER" id="PTHR15629:SF2">
    <property type="entry name" value="SH3 DOMAIN-CONTAINING YSC84-LIKE PROTEIN 1"/>
    <property type="match status" value="1"/>
</dbReference>
<dbReference type="Proteomes" id="UP000198406">
    <property type="component" value="Unassembled WGS sequence"/>
</dbReference>
<evidence type="ECO:0000313" key="6">
    <source>
        <dbReference type="EMBL" id="GAX18645.1"/>
    </source>
</evidence>
<dbReference type="EMBL" id="BDSP01000131">
    <property type="protein sequence ID" value="GAX18645.1"/>
    <property type="molecule type" value="Genomic_DNA"/>
</dbReference>
<evidence type="ECO:0000256" key="3">
    <source>
        <dbReference type="ARBA" id="ARBA00022833"/>
    </source>
</evidence>
<dbReference type="InterPro" id="IPR051702">
    <property type="entry name" value="SH3_domain_YSC84-like"/>
</dbReference>
<evidence type="ECO:0000259" key="5">
    <source>
        <dbReference type="PROSITE" id="PS50178"/>
    </source>
</evidence>
<evidence type="ECO:0000256" key="1">
    <source>
        <dbReference type="ARBA" id="ARBA00022723"/>
    </source>
</evidence>
<evidence type="ECO:0000256" key="4">
    <source>
        <dbReference type="PROSITE-ProRule" id="PRU00091"/>
    </source>
</evidence>
<dbReference type="InParanoid" id="A0A1Z5JXA0"/>
<dbReference type="GO" id="GO:0035091">
    <property type="term" value="F:phosphatidylinositol binding"/>
    <property type="evidence" value="ECO:0007669"/>
    <property type="project" value="TreeGrafter"/>
</dbReference>
<dbReference type="InterPro" id="IPR000306">
    <property type="entry name" value="Znf_FYVE"/>
</dbReference>
<name>A0A1Z5JXA0_FISSO</name>
<evidence type="ECO:0000313" key="7">
    <source>
        <dbReference type="Proteomes" id="UP000198406"/>
    </source>
</evidence>
<sequence>MIALPPEDADEGESILNEPASILSANHHRPASVATLSSPWQFDDLVKHCSGCKSIFNTMNRKHHCRMCGKIFCGTCSQQKALIPPSSIVLTPEGGKKAKPRSALHDSFSPDDDPDRMLTYLAADNKELLYGKGLEERFKLAREPLRVCHSCYQQLSPLQEDLRNSNSNAMRFNYIDPTDPRRLLNSPLAFTLGHEIRKAAYTLNNLLPLPKRMGIVMSSQPYRSTQTTNNIQQCRSNCSTVSPNLGDLDGVRIPAKLLEQARGIAVMTVVKGGFGLAGAEFGTGLVVARLQGNQWSPPSAIGTAGLSWGALIGAQLSDHVFVLMSDAAVTMMFDNQGSVQLGADVGVAVGPLGRAVEGNFGAATRGVAPIYTYSLSKGFYAGISLDGKVIKTREDVNERFYGRKVSAQEILQGTVPTPPAAQPLYAALQRCHVYASSSYPKYSRSVDDDELAFDGEYSGHLPPGQGDYLSYAGMSDITNEMGF</sequence>
<dbReference type="Gene3D" id="3.30.40.10">
    <property type="entry name" value="Zinc/RING finger domain, C3HC4 (zinc finger)"/>
    <property type="match status" value="1"/>
</dbReference>
<dbReference type="InterPro" id="IPR007461">
    <property type="entry name" value="Ysc84_actin-binding"/>
</dbReference>
<gene>
    <name evidence="6" type="ORF">FisN_10Hu143</name>
</gene>
<dbReference type="SUPFAM" id="SSF57903">
    <property type="entry name" value="FYVE/PHD zinc finger"/>
    <property type="match status" value="1"/>
</dbReference>
<keyword evidence="3" id="KW-0862">Zinc</keyword>
<dbReference type="SMART" id="SM00064">
    <property type="entry name" value="FYVE"/>
    <property type="match status" value="1"/>
</dbReference>